<keyword evidence="2" id="KW-1185">Reference proteome</keyword>
<organism evidence="1 2">
    <name type="scientific">Piscinibacter terrae</name>
    <dbReference type="NCBI Taxonomy" id="2496871"/>
    <lineage>
        <taxon>Bacteria</taxon>
        <taxon>Pseudomonadati</taxon>
        <taxon>Pseudomonadota</taxon>
        <taxon>Betaproteobacteria</taxon>
        <taxon>Burkholderiales</taxon>
        <taxon>Sphaerotilaceae</taxon>
        <taxon>Piscinibacter</taxon>
    </lineage>
</organism>
<name>A0A3N7JTN8_9BURK</name>
<evidence type="ECO:0008006" key="3">
    <source>
        <dbReference type="Google" id="ProtNLM"/>
    </source>
</evidence>
<reference evidence="1 2" key="2">
    <citation type="submission" date="2018-12" db="EMBL/GenBank/DDBJ databases">
        <title>Rhizobacter gummiphilus sp. nov., a rubber-degrading bacterium isolated from the soil of a botanical garden in Japan.</title>
        <authorList>
            <person name="Shunsuke S.S."/>
        </authorList>
    </citation>
    <scope>NUCLEOTIDE SEQUENCE [LARGE SCALE GENOMIC DNA]</scope>
    <source>
        <strain evidence="1 2">S-16</strain>
    </source>
</reference>
<comment type="caution">
    <text evidence="1">The sequence shown here is derived from an EMBL/GenBank/DDBJ whole genome shotgun (WGS) entry which is preliminary data.</text>
</comment>
<gene>
    <name evidence="1" type="ORF">DZC73_22005</name>
</gene>
<dbReference type="AlphaFoldDB" id="A0A3N7JTN8"/>
<proteinExistence type="predicted"/>
<dbReference type="RefSeq" id="WP_124542549.1">
    <property type="nucleotide sequence ID" value="NZ_QUSW01000007.1"/>
</dbReference>
<accession>A0A3N7JTN8</accession>
<evidence type="ECO:0000313" key="1">
    <source>
        <dbReference type="EMBL" id="RQP22335.1"/>
    </source>
</evidence>
<protein>
    <recommendedName>
        <fullName evidence="3">Bro-N domain-containing protein</fullName>
    </recommendedName>
</protein>
<dbReference type="Proteomes" id="UP000267464">
    <property type="component" value="Unassembled WGS sequence"/>
</dbReference>
<reference evidence="1 2" key="1">
    <citation type="submission" date="2018-08" db="EMBL/GenBank/DDBJ databases">
        <authorList>
            <person name="Khan S.A."/>
            <person name="Jeon C.O."/>
            <person name="Chun B.H."/>
            <person name="Jeong S.E."/>
        </authorList>
    </citation>
    <scope>NUCLEOTIDE SEQUENCE [LARGE SCALE GENOMIC DNA]</scope>
    <source>
        <strain evidence="1 2">S-16</strain>
    </source>
</reference>
<dbReference type="OrthoDB" id="8890680at2"/>
<dbReference type="EMBL" id="QUSW01000007">
    <property type="protein sequence ID" value="RQP22335.1"/>
    <property type="molecule type" value="Genomic_DNA"/>
</dbReference>
<evidence type="ECO:0000313" key="2">
    <source>
        <dbReference type="Proteomes" id="UP000267464"/>
    </source>
</evidence>
<sequence>MNLALSFAIRIGICLVVSWIGWRLGGPYGLGSSLALYGVLLAHPLVELVGELRGKLREEAFRPVEGKFWSYKGRRLTVIEDEQCIRWIKALDVARIIGVTLNHASLEQNHPQGYRRFENVTWFSDETLLLFLAKQSSPEAIRFRNWVEKDIAFPARRLRERLAEVSPGSS</sequence>